<evidence type="ECO:0000313" key="12">
    <source>
        <dbReference type="EMBL" id="OMH80529.1"/>
    </source>
</evidence>
<comment type="similarity">
    <text evidence="2">Belongs to the MnmA/TRMU family.</text>
</comment>
<keyword evidence="10" id="KW-1015">Disulfide bond</keyword>
<dbReference type="Proteomes" id="UP000188320">
    <property type="component" value="Unassembled WGS sequence"/>
</dbReference>
<evidence type="ECO:0000256" key="11">
    <source>
        <dbReference type="ARBA" id="ARBA00049564"/>
    </source>
</evidence>
<keyword evidence="8" id="KW-0067">ATP-binding</keyword>
<keyword evidence="13" id="KW-1185">Reference proteome</keyword>
<keyword evidence="4" id="KW-0820">tRNA-binding</keyword>
<evidence type="ECO:0000256" key="2">
    <source>
        <dbReference type="ARBA" id="ARBA00006191"/>
    </source>
</evidence>
<dbReference type="Pfam" id="PF03054">
    <property type="entry name" value="tRNA_Me_trans"/>
    <property type="match status" value="1"/>
</dbReference>
<evidence type="ECO:0000256" key="4">
    <source>
        <dbReference type="ARBA" id="ARBA00022555"/>
    </source>
</evidence>
<evidence type="ECO:0000256" key="9">
    <source>
        <dbReference type="ARBA" id="ARBA00022884"/>
    </source>
</evidence>
<evidence type="ECO:0000256" key="1">
    <source>
        <dbReference type="ARBA" id="ARBA00003986"/>
    </source>
</evidence>
<dbReference type="PANTHER" id="PTHR11933:SF5">
    <property type="entry name" value="MITOCHONDRIAL TRNA-SPECIFIC 2-THIOURIDYLASE 1"/>
    <property type="match status" value="1"/>
</dbReference>
<proteinExistence type="inferred from homology"/>
<keyword evidence="5" id="KW-0808">Transferase</keyword>
<evidence type="ECO:0000313" key="13">
    <source>
        <dbReference type="Proteomes" id="UP000188320"/>
    </source>
</evidence>
<organism evidence="12 13">
    <name type="scientific">Zancudomyces culisetae</name>
    <name type="common">Gut fungus</name>
    <name type="synonym">Smittium culisetae</name>
    <dbReference type="NCBI Taxonomy" id="1213189"/>
    <lineage>
        <taxon>Eukaryota</taxon>
        <taxon>Fungi</taxon>
        <taxon>Fungi incertae sedis</taxon>
        <taxon>Zoopagomycota</taxon>
        <taxon>Kickxellomycotina</taxon>
        <taxon>Harpellomycetes</taxon>
        <taxon>Harpellales</taxon>
        <taxon>Legeriomycetaceae</taxon>
        <taxon>Zancudomyces</taxon>
    </lineage>
</organism>
<dbReference type="PANTHER" id="PTHR11933">
    <property type="entry name" value="TRNA 5-METHYLAMINOMETHYL-2-THIOURIDYLATE -METHYLTRANSFERASE"/>
    <property type="match status" value="1"/>
</dbReference>
<evidence type="ECO:0000256" key="6">
    <source>
        <dbReference type="ARBA" id="ARBA00022694"/>
    </source>
</evidence>
<dbReference type="FunFam" id="3.40.50.620:FF:000115">
    <property type="entry name" value="tRNA-specific 2-thiouridylase MnmA"/>
    <property type="match status" value="1"/>
</dbReference>
<keyword evidence="6" id="KW-0819">tRNA processing</keyword>
<keyword evidence="9" id="KW-0694">RNA-binding</keyword>
<evidence type="ECO:0000256" key="5">
    <source>
        <dbReference type="ARBA" id="ARBA00022679"/>
    </source>
</evidence>
<accession>A0A1R1PHX6</accession>
<dbReference type="InterPro" id="IPR014729">
    <property type="entry name" value="Rossmann-like_a/b/a_fold"/>
</dbReference>
<evidence type="ECO:0000256" key="8">
    <source>
        <dbReference type="ARBA" id="ARBA00022840"/>
    </source>
</evidence>
<evidence type="ECO:0000256" key="3">
    <source>
        <dbReference type="ARBA" id="ARBA00011953"/>
    </source>
</evidence>
<dbReference type="CDD" id="cd01998">
    <property type="entry name" value="MnmA_TRMU-like"/>
    <property type="match status" value="1"/>
</dbReference>
<dbReference type="OrthoDB" id="3685at2759"/>
<dbReference type="GO" id="GO:0005524">
    <property type="term" value="F:ATP binding"/>
    <property type="evidence" value="ECO:0007669"/>
    <property type="project" value="UniProtKB-KW"/>
</dbReference>
<gene>
    <name evidence="12" type="ORF">AX774_g6023</name>
</gene>
<dbReference type="EMBL" id="LSSK01001162">
    <property type="protein sequence ID" value="OMH80529.1"/>
    <property type="molecule type" value="Genomic_DNA"/>
</dbReference>
<sequence>MSGGVDSSVAAYILKKKGYNVEGVYMKNWDIRDELGRCTSDKDWSDVQKVCEQLEISCTRIDLVKEYWNRIFENVIEQYETGFTPNPDIMCNSEIKFGVLLEKLRNKTGRFGDDDIWFATGHYARIDQRPGETPRLFRGVDSSKDQSFFLSGVKAGSLQNVIFPLGELRKRDQVRQIALDLKLITAEKEESMGICFIGERKRFSEFMCK</sequence>
<comment type="function">
    <text evidence="1">Catalyzes the 2-thiolation of uridine at the wobble position (U34) of mitochondrial tRNA(Lys), tRNA(Glu) and tRNA(Gln). Required for the formation of 5-taurinomethyl-2-thiouridine (tm5s2U) of mitochondrial tRNA(Lys), tRNA(Glu), and tRNA(Gln) at the wobble position. ATP is required to activate the C2 atom of the wobble base.</text>
</comment>
<dbReference type="InterPro" id="IPR004506">
    <property type="entry name" value="MnmA-like"/>
</dbReference>
<dbReference type="AlphaFoldDB" id="A0A1R1PHX6"/>
<dbReference type="GO" id="GO:0000049">
    <property type="term" value="F:tRNA binding"/>
    <property type="evidence" value="ECO:0007669"/>
    <property type="project" value="UniProtKB-KW"/>
</dbReference>
<dbReference type="NCBIfam" id="TIGR00420">
    <property type="entry name" value="trmU"/>
    <property type="match status" value="1"/>
</dbReference>
<dbReference type="GO" id="GO:0002143">
    <property type="term" value="P:tRNA wobble position uridine thiolation"/>
    <property type="evidence" value="ECO:0007669"/>
    <property type="project" value="TreeGrafter"/>
</dbReference>
<dbReference type="SUPFAM" id="SSF52402">
    <property type="entry name" value="Adenine nucleotide alpha hydrolases-like"/>
    <property type="match status" value="1"/>
</dbReference>
<dbReference type="GO" id="GO:0016740">
    <property type="term" value="F:transferase activity"/>
    <property type="evidence" value="ECO:0007669"/>
    <property type="project" value="UniProtKB-KW"/>
</dbReference>
<dbReference type="EC" id="2.8.1.14" evidence="3"/>
<protein>
    <recommendedName>
        <fullName evidence="3">tRNA-5-taurinomethyluridine 2-sulfurtransferase</fullName>
        <ecNumber evidence="3">2.8.1.14</ecNumber>
    </recommendedName>
</protein>
<comment type="caution">
    <text evidence="12">The sequence shown here is derived from an EMBL/GenBank/DDBJ whole genome shotgun (WGS) entry which is preliminary data.</text>
</comment>
<evidence type="ECO:0000256" key="7">
    <source>
        <dbReference type="ARBA" id="ARBA00022741"/>
    </source>
</evidence>
<evidence type="ECO:0000256" key="10">
    <source>
        <dbReference type="ARBA" id="ARBA00023157"/>
    </source>
</evidence>
<name>A0A1R1PHX6_ZANCU</name>
<reference evidence="13" key="1">
    <citation type="submission" date="2017-01" db="EMBL/GenBank/DDBJ databases">
        <authorList>
            <person name="Wang Y."/>
            <person name="White M."/>
            <person name="Kvist S."/>
            <person name="Moncalvo J.-M."/>
        </authorList>
    </citation>
    <scope>NUCLEOTIDE SEQUENCE [LARGE SCALE GENOMIC DNA]</scope>
    <source>
        <strain evidence="13">COL-18-3</strain>
    </source>
</reference>
<dbReference type="Gene3D" id="3.40.50.620">
    <property type="entry name" value="HUPs"/>
    <property type="match status" value="1"/>
</dbReference>
<dbReference type="GO" id="GO:0005739">
    <property type="term" value="C:mitochondrion"/>
    <property type="evidence" value="ECO:0007669"/>
    <property type="project" value="TreeGrafter"/>
</dbReference>
<comment type="catalytic activity">
    <reaction evidence="11">
        <text>5-taurinomethyluridine(34) in tRNA + S-sulfanyl-L-cysteinyl-[protein] + AH2 + ATP = 5-taurinomethyl-2-thiouridine(34) in tRNA + L-cysteinyl-[protein] + A + AMP + diphosphate + H(+)</text>
        <dbReference type="Rhea" id="RHEA:47040"/>
        <dbReference type="Rhea" id="RHEA-COMP:10131"/>
        <dbReference type="Rhea" id="RHEA-COMP:11726"/>
        <dbReference type="Rhea" id="RHEA-COMP:11732"/>
        <dbReference type="Rhea" id="RHEA-COMP:11733"/>
        <dbReference type="ChEBI" id="CHEBI:13193"/>
        <dbReference type="ChEBI" id="CHEBI:15378"/>
        <dbReference type="ChEBI" id="CHEBI:17499"/>
        <dbReference type="ChEBI" id="CHEBI:29950"/>
        <dbReference type="ChEBI" id="CHEBI:30616"/>
        <dbReference type="ChEBI" id="CHEBI:33019"/>
        <dbReference type="ChEBI" id="CHEBI:61963"/>
        <dbReference type="ChEBI" id="CHEBI:87171"/>
        <dbReference type="ChEBI" id="CHEBI:87172"/>
        <dbReference type="ChEBI" id="CHEBI:456215"/>
        <dbReference type="EC" id="2.8.1.14"/>
    </reaction>
</comment>
<keyword evidence="7" id="KW-0547">Nucleotide-binding</keyword>